<dbReference type="EMBL" id="JACEIK010002831">
    <property type="protein sequence ID" value="MCD9639043.1"/>
    <property type="molecule type" value="Genomic_DNA"/>
</dbReference>
<feature type="compositionally biased region" description="Basic and acidic residues" evidence="1">
    <location>
        <begin position="38"/>
        <end position="67"/>
    </location>
</feature>
<protein>
    <submittedName>
        <fullName evidence="2">Uncharacterized protein</fullName>
    </submittedName>
</protein>
<sequence length="122" mass="13791">SSTSKFKLSNTYPTPVQDLEKKHIVELKVFEEVHTLSKSVRKEDREETLKSLTQREYEAMQTRRSDLELTLEELPSSSKEDLLESSEEDKHENESDVNPPTALPSGDQLTFSTSVGLATPIP</sequence>
<dbReference type="Proteomes" id="UP000823775">
    <property type="component" value="Unassembled WGS sequence"/>
</dbReference>
<name>A0ABS8UW03_DATST</name>
<evidence type="ECO:0000313" key="2">
    <source>
        <dbReference type="EMBL" id="MCD9639043.1"/>
    </source>
</evidence>
<feature type="compositionally biased region" description="Polar residues" evidence="1">
    <location>
        <begin position="107"/>
        <end position="116"/>
    </location>
</feature>
<feature type="compositionally biased region" description="Basic and acidic residues" evidence="1">
    <location>
        <begin position="78"/>
        <end position="94"/>
    </location>
</feature>
<feature type="region of interest" description="Disordered" evidence="1">
    <location>
        <begin position="38"/>
        <end position="122"/>
    </location>
</feature>
<organism evidence="2 3">
    <name type="scientific">Datura stramonium</name>
    <name type="common">Jimsonweed</name>
    <name type="synonym">Common thornapple</name>
    <dbReference type="NCBI Taxonomy" id="4076"/>
    <lineage>
        <taxon>Eukaryota</taxon>
        <taxon>Viridiplantae</taxon>
        <taxon>Streptophyta</taxon>
        <taxon>Embryophyta</taxon>
        <taxon>Tracheophyta</taxon>
        <taxon>Spermatophyta</taxon>
        <taxon>Magnoliopsida</taxon>
        <taxon>eudicotyledons</taxon>
        <taxon>Gunneridae</taxon>
        <taxon>Pentapetalae</taxon>
        <taxon>asterids</taxon>
        <taxon>lamiids</taxon>
        <taxon>Solanales</taxon>
        <taxon>Solanaceae</taxon>
        <taxon>Solanoideae</taxon>
        <taxon>Datureae</taxon>
        <taxon>Datura</taxon>
    </lineage>
</organism>
<gene>
    <name evidence="2" type="ORF">HAX54_023323</name>
</gene>
<reference evidence="2 3" key="1">
    <citation type="journal article" date="2021" name="BMC Genomics">
        <title>Datura genome reveals duplications of psychoactive alkaloid biosynthetic genes and high mutation rate following tissue culture.</title>
        <authorList>
            <person name="Rajewski A."/>
            <person name="Carter-House D."/>
            <person name="Stajich J."/>
            <person name="Litt A."/>
        </authorList>
    </citation>
    <scope>NUCLEOTIDE SEQUENCE [LARGE SCALE GENOMIC DNA]</scope>
    <source>
        <strain evidence="2">AR-01</strain>
    </source>
</reference>
<accession>A0ABS8UW03</accession>
<keyword evidence="3" id="KW-1185">Reference proteome</keyword>
<evidence type="ECO:0000313" key="3">
    <source>
        <dbReference type="Proteomes" id="UP000823775"/>
    </source>
</evidence>
<evidence type="ECO:0000256" key="1">
    <source>
        <dbReference type="SAM" id="MobiDB-lite"/>
    </source>
</evidence>
<comment type="caution">
    <text evidence="2">The sequence shown here is derived from an EMBL/GenBank/DDBJ whole genome shotgun (WGS) entry which is preliminary data.</text>
</comment>
<feature type="non-terminal residue" evidence="2">
    <location>
        <position position="1"/>
    </location>
</feature>
<proteinExistence type="predicted"/>